<feature type="domain" description="Histone deacetylase" evidence="11">
    <location>
        <begin position="665"/>
        <end position="814"/>
    </location>
</feature>
<feature type="compositionally biased region" description="Polar residues" evidence="10">
    <location>
        <begin position="596"/>
        <end position="612"/>
    </location>
</feature>
<keyword evidence="5" id="KW-0378">Hydrolase</keyword>
<dbReference type="SUPFAM" id="SSF52768">
    <property type="entry name" value="Arginase/deacetylase"/>
    <property type="match status" value="1"/>
</dbReference>
<evidence type="ECO:0000256" key="1">
    <source>
        <dbReference type="ARBA" id="ARBA00004123"/>
    </source>
</evidence>
<protein>
    <recommendedName>
        <fullName evidence="3">histone deacetylase</fullName>
        <ecNumber evidence="3">3.5.1.98</ecNumber>
    </recommendedName>
</protein>
<dbReference type="InterPro" id="IPR037138">
    <property type="entry name" value="His_deacetylse_dom_sf"/>
</dbReference>
<dbReference type="Gene3D" id="3.40.800.20">
    <property type="entry name" value="Histone deacetylase domain"/>
    <property type="match status" value="1"/>
</dbReference>
<comment type="similarity">
    <text evidence="2">Belongs to the histone deacetylase family. HD type 2 subfamily.</text>
</comment>
<dbReference type="InterPro" id="IPR023696">
    <property type="entry name" value="Ureohydrolase_dom_sf"/>
</dbReference>
<reference evidence="13" key="1">
    <citation type="submission" date="2023-11" db="UniProtKB">
        <authorList>
            <consortium name="WormBaseParasite"/>
        </authorList>
    </citation>
    <scope>IDENTIFICATION</scope>
</reference>
<evidence type="ECO:0000256" key="3">
    <source>
        <dbReference type="ARBA" id="ARBA00012111"/>
    </source>
</evidence>
<dbReference type="PANTHER" id="PTHR10625:SF5">
    <property type="entry name" value="HISTONE DEACETYLASE"/>
    <property type="match status" value="1"/>
</dbReference>
<feature type="compositionally biased region" description="Low complexity" evidence="10">
    <location>
        <begin position="547"/>
        <end position="556"/>
    </location>
</feature>
<feature type="region of interest" description="Disordered" evidence="10">
    <location>
        <begin position="254"/>
        <end position="295"/>
    </location>
</feature>
<sequence>MEFNMTSPKMYTDMNIGNQAMNNNNNNNNNNNTNVTSLLVRERLKNCVLNKRKSKEQGIHSNETILLNMGISQQQQQQQQTQPPPPPQQQQQSDHILDKDLMQMNQEQSVSNNCLINDHLNGKSIPLSNQNSTHSNNNNNNNNSNNTNDSSCITPLTIDVENLSSHNQTITMTSLPINMKKSNILHHQMQHSFSNHETDIHYMDFQNLHTSDMETSNCEKHIEQHDHSSHDHDQHCQQPNKLIDENLRKTVSEPSLKMRSGSGDLNNNNNNSHVSSIDSDERFTKSNGKSLTQSISPRSNTIQDVILTEFMKQNQLINNQEILETMNTCCTNSQLMDSSHSSFGTTILNQSILNSTMMNGFCASLPNLTAQYHRTSSSSSSSLQTNHNNNNNNINNNRTTNTTIPTNTSTPTTHHVTQSSFDCNEFNPTDTTMSDLMNDHVSNPMTQINKSFYHHLLPYYRYQSIGLISRTRSAPLSLATNSNITNYRPIQLQNLNHVHNLTNSMNIPTSVTSAANLLAMEAATINYGNQQSNQSIIEHDQFNGIQNNNNNNSNNNLQSTIDNELSSRSKVVLQLRKKILERSEFLTSDRSGVNMLDGSNSPISRINQTTGRGNPLLERTASSPVVNMAPTIRSETVPEATFTTVLAYDLGMLAHHCTCQTDANHPENPQRLISIWQRLQQTGLAAQCHHQPGRRASLVELQLVHKDVYTVLFGSNPASRCRIDPTLLATVRLCRLACGGVGVDSDTAWHTAGHTAHAARLAAGCVVDLACRVMLGQCPNGFALVRPPGHHAEPGQAMGFCYFNSVAVAAKRAQFLGSTALGTERSSVISSLATTLFDQSTFLPYTMESALKPRILIVDWDIHHGNGTQTVFYTDPTVLYISLHRHDEGGFFPGTGSPEEIGSGPGEGFTINIAWPSGIVMSDAEYLAAFRLIILPVACEFQPSLVLISAGFDAAPGHSANLGGYSVSPAAFGWMTRLLSIDRIANSKVVLSLEGGYDMNSLCDCTEACVRALLRSAAEINERNSIPINVPDLIPLKQSELDRVPHPLAIQTLLKVAQLHSAYWTSFSNEIDTQYASMPASSWLPTLFDNSIEIKDMNSTNEHISVVSTNDTTINVNKRYLKSFIKQTPFTDELNVITSGNNTEHNNRYFNFAMRQASSMDETNESEMKPNSIIRRRRRSTTGITGSNINSISSIGDTNETITRIALTRLAELHVTSQPE</sequence>
<dbReference type="EC" id="3.5.1.98" evidence="3"/>
<feature type="region of interest" description="Disordered" evidence="10">
    <location>
        <begin position="125"/>
        <end position="150"/>
    </location>
</feature>
<dbReference type="GO" id="GO:0040029">
    <property type="term" value="P:epigenetic regulation of gene expression"/>
    <property type="evidence" value="ECO:0007669"/>
    <property type="project" value="TreeGrafter"/>
</dbReference>
<organism evidence="12 13">
    <name type="scientific">Schistosoma mattheei</name>
    <dbReference type="NCBI Taxonomy" id="31246"/>
    <lineage>
        <taxon>Eukaryota</taxon>
        <taxon>Metazoa</taxon>
        <taxon>Spiralia</taxon>
        <taxon>Lophotrochozoa</taxon>
        <taxon>Platyhelminthes</taxon>
        <taxon>Trematoda</taxon>
        <taxon>Digenea</taxon>
        <taxon>Strigeidida</taxon>
        <taxon>Schistosomatoidea</taxon>
        <taxon>Schistosomatidae</taxon>
        <taxon>Schistosoma</taxon>
    </lineage>
</organism>
<evidence type="ECO:0000256" key="6">
    <source>
        <dbReference type="ARBA" id="ARBA00022853"/>
    </source>
</evidence>
<keyword evidence="6" id="KW-0156">Chromatin regulator</keyword>
<evidence type="ECO:0000256" key="10">
    <source>
        <dbReference type="SAM" id="MobiDB-lite"/>
    </source>
</evidence>
<evidence type="ECO:0000256" key="7">
    <source>
        <dbReference type="ARBA" id="ARBA00023015"/>
    </source>
</evidence>
<proteinExistence type="inferred from homology"/>
<dbReference type="Pfam" id="PF00850">
    <property type="entry name" value="Hist_deacetyl"/>
    <property type="match status" value="2"/>
</dbReference>
<dbReference type="InterPro" id="IPR023801">
    <property type="entry name" value="His_deacetylse_dom"/>
</dbReference>
<dbReference type="WBParaSite" id="SMTH1_51330.1">
    <property type="protein sequence ID" value="SMTH1_51330.1"/>
    <property type="gene ID" value="SMTH1_51330"/>
</dbReference>
<feature type="region of interest" description="Disordered" evidence="10">
    <location>
        <begin position="543"/>
        <end position="562"/>
    </location>
</feature>
<feature type="region of interest" description="Disordered" evidence="10">
    <location>
        <begin position="14"/>
        <end position="33"/>
    </location>
</feature>
<evidence type="ECO:0000256" key="8">
    <source>
        <dbReference type="ARBA" id="ARBA00023163"/>
    </source>
</evidence>
<dbReference type="GO" id="GO:0000118">
    <property type="term" value="C:histone deacetylase complex"/>
    <property type="evidence" value="ECO:0007669"/>
    <property type="project" value="TreeGrafter"/>
</dbReference>
<evidence type="ECO:0000313" key="13">
    <source>
        <dbReference type="WBParaSite" id="SMTH1_51330.1"/>
    </source>
</evidence>
<dbReference type="GO" id="GO:0141221">
    <property type="term" value="F:histone deacetylase activity, hydrolytic mechanism"/>
    <property type="evidence" value="ECO:0007669"/>
    <property type="project" value="UniProtKB-EC"/>
</dbReference>
<dbReference type="InterPro" id="IPR000286">
    <property type="entry name" value="HDACs"/>
</dbReference>
<comment type="subcellular location">
    <subcellularLocation>
        <location evidence="1">Nucleus</location>
    </subcellularLocation>
</comment>
<evidence type="ECO:0000256" key="4">
    <source>
        <dbReference type="ARBA" id="ARBA00022491"/>
    </source>
</evidence>
<evidence type="ECO:0000313" key="12">
    <source>
        <dbReference type="Proteomes" id="UP000050791"/>
    </source>
</evidence>
<feature type="compositionally biased region" description="Polar residues" evidence="10">
    <location>
        <begin position="285"/>
        <end position="295"/>
    </location>
</feature>
<dbReference type="PRINTS" id="PR01270">
    <property type="entry name" value="HDASUPER"/>
</dbReference>
<feature type="region of interest" description="Disordered" evidence="10">
    <location>
        <begin position="72"/>
        <end position="93"/>
    </location>
</feature>
<feature type="region of interest" description="Disordered" evidence="10">
    <location>
        <begin position="377"/>
        <end position="402"/>
    </location>
</feature>
<keyword evidence="8" id="KW-0804">Transcription</keyword>
<feature type="compositionally biased region" description="Low complexity" evidence="10">
    <location>
        <begin position="22"/>
        <end position="33"/>
    </location>
</feature>
<evidence type="ECO:0000259" key="11">
    <source>
        <dbReference type="Pfam" id="PF00850"/>
    </source>
</evidence>
<feature type="domain" description="Histone deacetylase" evidence="11">
    <location>
        <begin position="853"/>
        <end position="1013"/>
    </location>
</feature>
<keyword evidence="4" id="KW-0678">Repressor</keyword>
<evidence type="ECO:0000256" key="2">
    <source>
        <dbReference type="ARBA" id="ARBA00007738"/>
    </source>
</evidence>
<dbReference type="AlphaFoldDB" id="A0AA85BH15"/>
<evidence type="ECO:0000256" key="5">
    <source>
        <dbReference type="ARBA" id="ARBA00022801"/>
    </source>
</evidence>
<dbReference type="Proteomes" id="UP000050791">
    <property type="component" value="Unassembled WGS sequence"/>
</dbReference>
<keyword evidence="7" id="KW-0805">Transcription regulation</keyword>
<keyword evidence="9" id="KW-0539">Nucleus</keyword>
<feature type="region of interest" description="Disordered" evidence="10">
    <location>
        <begin position="596"/>
        <end position="618"/>
    </location>
</feature>
<dbReference type="PANTHER" id="PTHR10625">
    <property type="entry name" value="HISTONE DEACETYLASE HDAC1-RELATED"/>
    <property type="match status" value="1"/>
</dbReference>
<accession>A0AA85BH15</accession>
<name>A0AA85BH15_9TREM</name>
<feature type="compositionally biased region" description="Low complexity" evidence="10">
    <location>
        <begin position="128"/>
        <end position="150"/>
    </location>
</feature>
<evidence type="ECO:0000256" key="9">
    <source>
        <dbReference type="ARBA" id="ARBA00023242"/>
    </source>
</evidence>